<name>A0AAD7E0F6_9AGAR</name>
<organism evidence="2 3">
    <name type="scientific">Mycena pura</name>
    <dbReference type="NCBI Taxonomy" id="153505"/>
    <lineage>
        <taxon>Eukaryota</taxon>
        <taxon>Fungi</taxon>
        <taxon>Dikarya</taxon>
        <taxon>Basidiomycota</taxon>
        <taxon>Agaricomycotina</taxon>
        <taxon>Agaricomycetes</taxon>
        <taxon>Agaricomycetidae</taxon>
        <taxon>Agaricales</taxon>
        <taxon>Marasmiineae</taxon>
        <taxon>Mycenaceae</taxon>
        <taxon>Mycena</taxon>
    </lineage>
</organism>
<dbReference type="AlphaFoldDB" id="A0AAD7E0F6"/>
<evidence type="ECO:0000313" key="2">
    <source>
        <dbReference type="EMBL" id="KAJ7222534.1"/>
    </source>
</evidence>
<proteinExistence type="predicted"/>
<gene>
    <name evidence="2" type="ORF">GGX14DRAFT_388326</name>
</gene>
<sequence>MVVGGEPLSSPFSIKRSALFTERTTQPIIITTSKNHPRDPQRPLVPPYQTPPSSQATPKCFSLRVEQTSSVKYSRSSTASDSTVEPSDMSWMLKITAYFCPTEDVHGADSTTGKHEIHPTDVESEGIKSFFRDHECGKYLVYVIVKDSASTHIAISPGYRHFRRVIARVANST</sequence>
<dbReference type="Proteomes" id="UP001219525">
    <property type="component" value="Unassembled WGS sequence"/>
</dbReference>
<evidence type="ECO:0000256" key="1">
    <source>
        <dbReference type="SAM" id="MobiDB-lite"/>
    </source>
</evidence>
<accession>A0AAD7E0F6</accession>
<protein>
    <submittedName>
        <fullName evidence="2">Uncharacterized protein</fullName>
    </submittedName>
</protein>
<dbReference type="EMBL" id="JARJCW010000007">
    <property type="protein sequence ID" value="KAJ7222534.1"/>
    <property type="molecule type" value="Genomic_DNA"/>
</dbReference>
<comment type="caution">
    <text evidence="2">The sequence shown here is derived from an EMBL/GenBank/DDBJ whole genome shotgun (WGS) entry which is preliminary data.</text>
</comment>
<evidence type="ECO:0000313" key="3">
    <source>
        <dbReference type="Proteomes" id="UP001219525"/>
    </source>
</evidence>
<feature type="region of interest" description="Disordered" evidence="1">
    <location>
        <begin position="30"/>
        <end position="58"/>
    </location>
</feature>
<keyword evidence="3" id="KW-1185">Reference proteome</keyword>
<reference evidence="2" key="1">
    <citation type="submission" date="2023-03" db="EMBL/GenBank/DDBJ databases">
        <title>Massive genome expansion in bonnet fungi (Mycena s.s.) driven by repeated elements and novel gene families across ecological guilds.</title>
        <authorList>
            <consortium name="Lawrence Berkeley National Laboratory"/>
            <person name="Harder C.B."/>
            <person name="Miyauchi S."/>
            <person name="Viragh M."/>
            <person name="Kuo A."/>
            <person name="Thoen E."/>
            <person name="Andreopoulos B."/>
            <person name="Lu D."/>
            <person name="Skrede I."/>
            <person name="Drula E."/>
            <person name="Henrissat B."/>
            <person name="Morin E."/>
            <person name="Kohler A."/>
            <person name="Barry K."/>
            <person name="LaButti K."/>
            <person name="Morin E."/>
            <person name="Salamov A."/>
            <person name="Lipzen A."/>
            <person name="Mereny Z."/>
            <person name="Hegedus B."/>
            <person name="Baldrian P."/>
            <person name="Stursova M."/>
            <person name="Weitz H."/>
            <person name="Taylor A."/>
            <person name="Grigoriev I.V."/>
            <person name="Nagy L.G."/>
            <person name="Martin F."/>
            <person name="Kauserud H."/>
        </authorList>
    </citation>
    <scope>NUCLEOTIDE SEQUENCE</scope>
    <source>
        <strain evidence="2">9144</strain>
    </source>
</reference>